<dbReference type="Pfam" id="PF13889">
    <property type="entry name" value="Chromosome_seg"/>
    <property type="match status" value="1"/>
</dbReference>
<reference evidence="4 5" key="1">
    <citation type="submission" date="2014-07" db="EMBL/GenBank/DDBJ databases">
        <title>Genomic and transcriptomic analysis on Apis cerana provide comprehensive insights into honey bee biology.</title>
        <authorList>
            <person name="Diao Q."/>
            <person name="Sun L."/>
            <person name="Zheng H."/>
            <person name="Zheng H."/>
            <person name="Xu S."/>
            <person name="Wang S."/>
            <person name="Zeng Z."/>
            <person name="Hu F."/>
            <person name="Su S."/>
            <person name="Wu J."/>
        </authorList>
    </citation>
    <scope>NUCLEOTIDE SEQUENCE [LARGE SCALE GENOMIC DNA]</scope>
    <source>
        <tissue evidence="4">Pupae without intestine</tissue>
    </source>
</reference>
<evidence type="ECO:0000313" key="5">
    <source>
        <dbReference type="Proteomes" id="UP000242457"/>
    </source>
</evidence>
<feature type="compositionally biased region" description="Acidic residues" evidence="2">
    <location>
        <begin position="1275"/>
        <end position="1288"/>
    </location>
</feature>
<dbReference type="Pfam" id="PF13915">
    <property type="entry name" value="DUF4210"/>
    <property type="match status" value="1"/>
</dbReference>
<dbReference type="InterPro" id="IPR051506">
    <property type="entry name" value="ATOS_Transcription_Regulators"/>
</dbReference>
<organism evidence="4 5">
    <name type="scientific">Apis cerana cerana</name>
    <name type="common">Oriental honeybee</name>
    <dbReference type="NCBI Taxonomy" id="94128"/>
    <lineage>
        <taxon>Eukaryota</taxon>
        <taxon>Metazoa</taxon>
        <taxon>Ecdysozoa</taxon>
        <taxon>Arthropoda</taxon>
        <taxon>Hexapoda</taxon>
        <taxon>Insecta</taxon>
        <taxon>Pterygota</taxon>
        <taxon>Neoptera</taxon>
        <taxon>Endopterygota</taxon>
        <taxon>Hymenoptera</taxon>
        <taxon>Apocrita</taxon>
        <taxon>Aculeata</taxon>
        <taxon>Apoidea</taxon>
        <taxon>Anthophila</taxon>
        <taxon>Apidae</taxon>
        <taxon>Apis</taxon>
    </lineage>
</organism>
<feature type="region of interest" description="Disordered" evidence="2">
    <location>
        <begin position="446"/>
        <end position="479"/>
    </location>
</feature>
<dbReference type="STRING" id="94128.A0A2A3EHD4"/>
<dbReference type="Proteomes" id="UP000242457">
    <property type="component" value="Unassembled WGS sequence"/>
</dbReference>
<name>A0A2A3EHD4_APICC</name>
<gene>
    <name evidence="4" type="ORF">APICC_09223</name>
</gene>
<comment type="similarity">
    <text evidence="1">Belongs to the ATOS family.</text>
</comment>
<feature type="region of interest" description="Disordered" evidence="2">
    <location>
        <begin position="1261"/>
        <end position="1303"/>
    </location>
</feature>
<feature type="region of interest" description="Disordered" evidence="2">
    <location>
        <begin position="580"/>
        <end position="603"/>
    </location>
</feature>
<feature type="region of interest" description="Disordered" evidence="2">
    <location>
        <begin position="1064"/>
        <end position="1115"/>
    </location>
</feature>
<feature type="compositionally biased region" description="Basic and acidic residues" evidence="2">
    <location>
        <begin position="1092"/>
        <end position="1105"/>
    </location>
</feature>
<feature type="region of interest" description="Disordered" evidence="2">
    <location>
        <begin position="913"/>
        <end position="934"/>
    </location>
</feature>
<evidence type="ECO:0000256" key="1">
    <source>
        <dbReference type="ARBA" id="ARBA00034497"/>
    </source>
</evidence>
<protein>
    <recommendedName>
        <fullName evidence="3">Atos-like conserved domain-containing protein</fullName>
    </recommendedName>
</protein>
<dbReference type="EMBL" id="KZ288249">
    <property type="protein sequence ID" value="PBC31120.1"/>
    <property type="molecule type" value="Genomic_DNA"/>
</dbReference>
<accession>A0A2A3EHD4</accession>
<dbReference type="OrthoDB" id="8625101at2759"/>
<evidence type="ECO:0000256" key="2">
    <source>
        <dbReference type="SAM" id="MobiDB-lite"/>
    </source>
</evidence>
<feature type="region of interest" description="Disordered" evidence="2">
    <location>
        <begin position="649"/>
        <end position="736"/>
    </location>
</feature>
<dbReference type="PANTHER" id="PTHR13199:SF11">
    <property type="entry name" value="PROTEIN ATOSSA"/>
    <property type="match status" value="1"/>
</dbReference>
<proteinExistence type="inferred from homology"/>
<feature type="domain" description="Atos-like conserved" evidence="3">
    <location>
        <begin position="1306"/>
        <end position="1365"/>
    </location>
</feature>
<dbReference type="InterPro" id="IPR033473">
    <property type="entry name" value="Atos-like_C"/>
</dbReference>
<dbReference type="SMART" id="SM01177">
    <property type="entry name" value="DUF4210"/>
    <property type="match status" value="1"/>
</dbReference>
<dbReference type="InterPro" id="IPR025261">
    <property type="entry name" value="Atos-like_cons_dom"/>
</dbReference>
<feature type="compositionally biased region" description="Low complexity" evidence="2">
    <location>
        <begin position="704"/>
        <end position="718"/>
    </location>
</feature>
<keyword evidence="5" id="KW-1185">Reference proteome</keyword>
<feature type="compositionally biased region" description="Polar residues" evidence="2">
    <location>
        <begin position="682"/>
        <end position="701"/>
    </location>
</feature>
<dbReference type="PANTHER" id="PTHR13199">
    <property type="entry name" value="GH03947P"/>
    <property type="match status" value="1"/>
</dbReference>
<sequence length="1537" mass="173640">MHTIKLWVPSYWKRIFSLFILRMPLNFSEELSSIYLLKLRESAVLRIYKTRELVVFQEEWESFLDEKKKKIFGESSCDDEDASLRKRSIKIAILRKGDDKKERKGEDIRNKDEGTKACSLESPHFYKKSLPLSNRKSWTNECQSIIRQCDVSECMHCLGAVTGGIPSPNGVGGRGGILSMFRALGVLVCEGRIQGPPRGYKEGPHCAAPTQTVPNDHVCEEDNYLCDRYLVLVREIADRVAIGSFLCIEVVLCSNCPCGLTKCTNKNPICTVPSLSISPWQQASEMLLEYWCVCVVPSKSPETMNFYGLYQAVRSRLHFSQVAAWWSRSNGTDPSYIVTRMVPYNEDNLRKFRETPVEHTFPLAGNSDGNSIKVTVWALPRMEEVPVLTCPLHPIKEKDEEGVARALTPTKAIPVSSAPQNPEGLVLPALVDDRLQTPCNKPGKHHCPCEEEDIPPPSPVISRQNRERKRRRSLPCGPTDTNNCVTIQPIALPSVQETVTQEMKDGQSSSYPKCPSEIVNNRSVKSVVQNQNCKLEENAIRNRKNLNADNLERCFKTQLNIDGREGNMEKRYKRTIEESELKSNRKEKQCNLEKKHKETEKSTEKNGIFENLIPFNSSLPWSFVESWNNSNANGKCAFQSLRGNRESYFNDSERISKPPVNKDSSLVINPFRQPSPFHESNPGPSTNNRFKQDSFNSSCMVHQSAKSSNKLSSSFESNPGQEAVEEVNNRGRPGKDLSQLISKLSFPEDKDKSKEEGGFLDWFSKVPGRVLGVAPTSGFVENKVKATNLKSQEQQHGNEVRFKNCNLELSQQEFDEVLAVLRARTPSERKRTSIRTMKKREKLEKSVEDGSDKSIGKYANLESIECSTNNIVNRTKACEGCNHKLCRKNDQQALEKTNFVEIYGNKNIYNPQKREKLESDDSNEDLQPIKCNNNSEKRTNDAMDCLQNVSNKADILLGAILRTSKDRGNLTEIPNGTKSRSVLPTAINETESNRNNVACEKSRSQEQKSVALEDEKFLSMALNKKFNRFRQLFKKEQEKKVPATTEDNSQDAIQYLGQRSFSYNNVQPSLHDPKNLRDSKAKRRIDFSNFAGEREAEKRDARPDPSELSTNGAHQNSRIYYSTNYKEDSGDYDEVEMSKWQNRLHSTNVDDGVTELDDEEDETVSLKLCKDSVSNVGKKIRNCNLGKDIVTDDDETMDKAVPTAIEQERFRRSLENAASMVFHSRTGLPLTSSPAPLRRGSCCFDYDSSLNSVSSKRSALFELNTPPSPGAVSLEEADREAENAGEGEETPKRRSTSRSRPQSHALLGSFEESALNGRLEPVSTVHGFTAELGASGSFCPKHRKLPVTVFFYTLGDNDKVSTPYLAHINLGKKGYQVPRSGTIQVTLLNPLGTVVKMFVVLYDLSDMPPRSHTFLRQRTLRDKTLRYLVHLRFMSGKSGRIYLHTDIRMIICRKSDVDTASDFGSEPPKELRSYIHGPTNPKFSPRIRRQIFPLGFDVKRKTNEACASPSDSHNTQQIATMKTFCRYPLSLTNSLIR</sequence>
<evidence type="ECO:0000313" key="4">
    <source>
        <dbReference type="EMBL" id="PBC31120.1"/>
    </source>
</evidence>
<evidence type="ECO:0000259" key="3">
    <source>
        <dbReference type="SMART" id="SM01177"/>
    </source>
</evidence>